<protein>
    <submittedName>
        <fullName evidence="2">SMI1/KNR4 family protein</fullName>
    </submittedName>
</protein>
<accession>A0ABX0ZZK7</accession>
<keyword evidence="3" id="KW-1185">Reference proteome</keyword>
<gene>
    <name evidence="2" type="ORF">HCN08_26030</name>
</gene>
<reference evidence="2 3" key="1">
    <citation type="submission" date="2020-03" db="EMBL/GenBank/DDBJ databases">
        <title>WGS of actinomycetes isolated from Thailand.</title>
        <authorList>
            <person name="Thawai C."/>
        </authorList>
    </citation>
    <scope>NUCLEOTIDE SEQUENCE [LARGE SCALE GENOMIC DNA]</scope>
    <source>
        <strain evidence="2 3">PRB2-1</strain>
    </source>
</reference>
<evidence type="ECO:0000313" key="2">
    <source>
        <dbReference type="EMBL" id="NJP46838.1"/>
    </source>
</evidence>
<sequence length="181" mass="20239">MMTELDELVRLVPPPDDVVPWTGWRDLEERLGTELPDDYKALVGRYGPGSFDNFLHVLQPVCDFGPILIEPSATRSAEILEQLRAGGEEMPYAPDALLPAAKTDNGDTVYWLRESSAARPQDWTITANAARGTDWPTFGGGLVAFLLDTLSKRSHMPIFPRNFPSEKPEFVLYPPKGARRR</sequence>
<name>A0ABX0ZZK7_9ACTN</name>
<dbReference type="EMBL" id="JAATEJ010000024">
    <property type="protein sequence ID" value="NJP46838.1"/>
    <property type="molecule type" value="Genomic_DNA"/>
</dbReference>
<dbReference type="Proteomes" id="UP000734511">
    <property type="component" value="Unassembled WGS sequence"/>
</dbReference>
<evidence type="ECO:0000259" key="1">
    <source>
        <dbReference type="Pfam" id="PF09346"/>
    </source>
</evidence>
<dbReference type="Gene3D" id="3.40.1580.10">
    <property type="entry name" value="SMI1/KNR4-like"/>
    <property type="match status" value="1"/>
</dbReference>
<organism evidence="2 3">
    <name type="scientific">Actinacidiphila epipremni</name>
    <dbReference type="NCBI Taxonomy" id="2053013"/>
    <lineage>
        <taxon>Bacteria</taxon>
        <taxon>Bacillati</taxon>
        <taxon>Actinomycetota</taxon>
        <taxon>Actinomycetes</taxon>
        <taxon>Kitasatosporales</taxon>
        <taxon>Streptomycetaceae</taxon>
        <taxon>Actinacidiphila</taxon>
    </lineage>
</organism>
<feature type="domain" description="Knr4/Smi1-like" evidence="1">
    <location>
        <begin position="25"/>
        <end position="116"/>
    </location>
</feature>
<proteinExistence type="predicted"/>
<comment type="caution">
    <text evidence="2">The sequence shown here is derived from an EMBL/GenBank/DDBJ whole genome shotgun (WGS) entry which is preliminary data.</text>
</comment>
<dbReference type="RefSeq" id="WP_167985684.1">
    <property type="nucleotide sequence ID" value="NZ_JAATEJ010000024.1"/>
</dbReference>
<dbReference type="InterPro" id="IPR037883">
    <property type="entry name" value="Knr4/Smi1-like_sf"/>
</dbReference>
<dbReference type="Pfam" id="PF09346">
    <property type="entry name" value="SMI1_KNR4"/>
    <property type="match status" value="1"/>
</dbReference>
<evidence type="ECO:0000313" key="3">
    <source>
        <dbReference type="Proteomes" id="UP000734511"/>
    </source>
</evidence>
<dbReference type="SUPFAM" id="SSF160631">
    <property type="entry name" value="SMI1/KNR4-like"/>
    <property type="match status" value="1"/>
</dbReference>
<dbReference type="InterPro" id="IPR018958">
    <property type="entry name" value="Knr4/Smi1-like_dom"/>
</dbReference>